<evidence type="ECO:0000256" key="1">
    <source>
        <dbReference type="SAM" id="Phobius"/>
    </source>
</evidence>
<dbReference type="PANTHER" id="PTHR34189">
    <property type="entry name" value="TRANSMEMBRANE PROTEIN"/>
    <property type="match status" value="1"/>
</dbReference>
<keyword evidence="1" id="KW-1133">Transmembrane helix</keyword>
<organism evidence="2 3">
    <name type="scientific">Oldenlandia corymbosa var. corymbosa</name>
    <dbReference type="NCBI Taxonomy" id="529605"/>
    <lineage>
        <taxon>Eukaryota</taxon>
        <taxon>Viridiplantae</taxon>
        <taxon>Streptophyta</taxon>
        <taxon>Embryophyta</taxon>
        <taxon>Tracheophyta</taxon>
        <taxon>Spermatophyta</taxon>
        <taxon>Magnoliopsida</taxon>
        <taxon>eudicotyledons</taxon>
        <taxon>Gunneridae</taxon>
        <taxon>Pentapetalae</taxon>
        <taxon>asterids</taxon>
        <taxon>lamiids</taxon>
        <taxon>Gentianales</taxon>
        <taxon>Rubiaceae</taxon>
        <taxon>Rubioideae</taxon>
        <taxon>Spermacoceae</taxon>
        <taxon>Hedyotis-Oldenlandia complex</taxon>
        <taxon>Oldenlandia</taxon>
    </lineage>
</organism>
<sequence>MYRSASTNRVTETSKVSTTLRALSLESSELPTHYEPLSETIKKERFRARFAENSVHLIPLVLLLCALILWFFSNLEMDIQGSSSSATAKLEGLTIDGDIENDVTQTSNLTLELGEIESVTQDGRNQISALKIT</sequence>
<dbReference type="EMBL" id="OX459118">
    <property type="protein sequence ID" value="CAI9091963.1"/>
    <property type="molecule type" value="Genomic_DNA"/>
</dbReference>
<dbReference type="Proteomes" id="UP001161247">
    <property type="component" value="Chromosome 1"/>
</dbReference>
<keyword evidence="1" id="KW-0812">Transmembrane</keyword>
<dbReference type="PANTHER" id="PTHR34189:SF4">
    <property type="entry name" value="TRANSMEMBRANE PROTEIN"/>
    <property type="match status" value="1"/>
</dbReference>
<gene>
    <name evidence="2" type="ORF">OLC1_LOCUS3756</name>
</gene>
<evidence type="ECO:0000313" key="2">
    <source>
        <dbReference type="EMBL" id="CAI9091963.1"/>
    </source>
</evidence>
<dbReference type="AlphaFoldDB" id="A0AAV1CBN8"/>
<protein>
    <submittedName>
        <fullName evidence="2">OLC1v1027087C1</fullName>
    </submittedName>
</protein>
<keyword evidence="3" id="KW-1185">Reference proteome</keyword>
<proteinExistence type="predicted"/>
<accession>A0AAV1CBN8</accession>
<name>A0AAV1CBN8_OLDCO</name>
<reference evidence="2" key="1">
    <citation type="submission" date="2023-03" db="EMBL/GenBank/DDBJ databases">
        <authorList>
            <person name="Julca I."/>
        </authorList>
    </citation>
    <scope>NUCLEOTIDE SEQUENCE</scope>
</reference>
<keyword evidence="1" id="KW-0472">Membrane</keyword>
<feature type="transmembrane region" description="Helical" evidence="1">
    <location>
        <begin position="55"/>
        <end position="73"/>
    </location>
</feature>
<evidence type="ECO:0000313" key="3">
    <source>
        <dbReference type="Proteomes" id="UP001161247"/>
    </source>
</evidence>